<dbReference type="InterPro" id="IPR006439">
    <property type="entry name" value="HAD-SF_hydro_IA"/>
</dbReference>
<dbReference type="AlphaFoldDB" id="A0A444JQY5"/>
<dbReference type="EMBL" id="RJLM01000004">
    <property type="protein sequence ID" value="RWX55486.1"/>
    <property type="molecule type" value="Genomic_DNA"/>
</dbReference>
<comment type="catalytic activity">
    <reaction evidence="1">
        <text>2-phosphoglycolate + H2O = glycolate + phosphate</text>
        <dbReference type="Rhea" id="RHEA:14369"/>
        <dbReference type="ChEBI" id="CHEBI:15377"/>
        <dbReference type="ChEBI" id="CHEBI:29805"/>
        <dbReference type="ChEBI" id="CHEBI:43474"/>
        <dbReference type="ChEBI" id="CHEBI:58033"/>
        <dbReference type="EC" id="3.1.3.18"/>
    </reaction>
</comment>
<evidence type="ECO:0000313" key="5">
    <source>
        <dbReference type="EMBL" id="RWX55486.1"/>
    </source>
</evidence>
<dbReference type="SUPFAM" id="SSF56784">
    <property type="entry name" value="HAD-like"/>
    <property type="match status" value="1"/>
</dbReference>
<evidence type="ECO:0000256" key="4">
    <source>
        <dbReference type="ARBA" id="ARBA00013078"/>
    </source>
</evidence>
<dbReference type="InterPro" id="IPR050155">
    <property type="entry name" value="HAD-like_hydrolase_sf"/>
</dbReference>
<dbReference type="EC" id="3.1.3.18" evidence="4"/>
<evidence type="ECO:0000313" key="6">
    <source>
        <dbReference type="Proteomes" id="UP000287563"/>
    </source>
</evidence>
<dbReference type="SFLD" id="SFLDS00003">
    <property type="entry name" value="Haloacid_Dehalogenase"/>
    <property type="match status" value="1"/>
</dbReference>
<dbReference type="InterPro" id="IPR036412">
    <property type="entry name" value="HAD-like_sf"/>
</dbReference>
<protein>
    <recommendedName>
        <fullName evidence="4">phosphoglycolate phosphatase</fullName>
        <ecNumber evidence="4">3.1.3.18</ecNumber>
    </recommendedName>
</protein>
<comment type="similarity">
    <text evidence="3">Belongs to the HAD-like hydrolase superfamily. CbbY/CbbZ/Gph/YieH family.</text>
</comment>
<accession>A0A444JQY5</accession>
<dbReference type="GO" id="GO:0006281">
    <property type="term" value="P:DNA repair"/>
    <property type="evidence" value="ECO:0007669"/>
    <property type="project" value="TreeGrafter"/>
</dbReference>
<evidence type="ECO:0000256" key="2">
    <source>
        <dbReference type="ARBA" id="ARBA00004818"/>
    </source>
</evidence>
<dbReference type="GO" id="GO:0008967">
    <property type="term" value="F:phosphoglycolate phosphatase activity"/>
    <property type="evidence" value="ECO:0007669"/>
    <property type="project" value="UniProtKB-EC"/>
</dbReference>
<name>A0A444JQY5_9GAMM</name>
<dbReference type="Pfam" id="PF13419">
    <property type="entry name" value="HAD_2"/>
    <property type="match status" value="1"/>
</dbReference>
<dbReference type="RefSeq" id="WP_128784303.1">
    <property type="nucleotide sequence ID" value="NZ_JAKJSG010000017.1"/>
</dbReference>
<proteinExistence type="inferred from homology"/>
<evidence type="ECO:0000256" key="3">
    <source>
        <dbReference type="ARBA" id="ARBA00006171"/>
    </source>
</evidence>
<dbReference type="PANTHER" id="PTHR43434">
    <property type="entry name" value="PHOSPHOGLYCOLATE PHOSPHATASE"/>
    <property type="match status" value="1"/>
</dbReference>
<dbReference type="InterPro" id="IPR041492">
    <property type="entry name" value="HAD_2"/>
</dbReference>
<dbReference type="InterPro" id="IPR023214">
    <property type="entry name" value="HAD_sf"/>
</dbReference>
<reference evidence="5 6" key="1">
    <citation type="submission" date="2018-11" db="EMBL/GenBank/DDBJ databases">
        <title>Photobacterium sp. BEI247 sp. nov., a marine bacterium isolated from Yongle Blue Hole in the South China Sea.</title>
        <authorList>
            <person name="Wang X."/>
        </authorList>
    </citation>
    <scope>NUCLEOTIDE SEQUENCE [LARGE SCALE GENOMIC DNA]</scope>
    <source>
        <strain evidence="6">BEI247</strain>
    </source>
</reference>
<comment type="caution">
    <text evidence="5">The sequence shown here is derived from an EMBL/GenBank/DDBJ whole genome shotgun (WGS) entry which is preliminary data.</text>
</comment>
<dbReference type="SFLD" id="SFLDG01129">
    <property type="entry name" value="C1.5:_HAD__Beta-PGM__Phosphata"/>
    <property type="match status" value="1"/>
</dbReference>
<dbReference type="Proteomes" id="UP000287563">
    <property type="component" value="Unassembled WGS sequence"/>
</dbReference>
<dbReference type="Gene3D" id="3.40.50.1000">
    <property type="entry name" value="HAD superfamily/HAD-like"/>
    <property type="match status" value="1"/>
</dbReference>
<keyword evidence="6" id="KW-1185">Reference proteome</keyword>
<dbReference type="OrthoDB" id="9782449at2"/>
<comment type="pathway">
    <text evidence="2">Organic acid metabolism; glycolate biosynthesis; glycolate from 2-phosphoglycolate: step 1/1.</text>
</comment>
<dbReference type="GO" id="GO:0005829">
    <property type="term" value="C:cytosol"/>
    <property type="evidence" value="ECO:0007669"/>
    <property type="project" value="TreeGrafter"/>
</dbReference>
<evidence type="ECO:0000256" key="1">
    <source>
        <dbReference type="ARBA" id="ARBA00000830"/>
    </source>
</evidence>
<organism evidence="5 6">
    <name type="scientific">Photobacterium chitinilyticum</name>
    <dbReference type="NCBI Taxonomy" id="2485123"/>
    <lineage>
        <taxon>Bacteria</taxon>
        <taxon>Pseudomonadati</taxon>
        <taxon>Pseudomonadota</taxon>
        <taxon>Gammaproteobacteria</taxon>
        <taxon>Vibrionales</taxon>
        <taxon>Vibrionaceae</taxon>
        <taxon>Photobacterium</taxon>
    </lineage>
</organism>
<gene>
    <name evidence="5" type="ORF">EDI28_13125</name>
</gene>
<dbReference type="NCBIfam" id="TIGR01549">
    <property type="entry name" value="HAD-SF-IA-v1"/>
    <property type="match status" value="1"/>
</dbReference>
<dbReference type="PANTHER" id="PTHR43434:SF1">
    <property type="entry name" value="PHOSPHOGLYCOLATE PHOSPHATASE"/>
    <property type="match status" value="1"/>
</dbReference>
<sequence>MRFDAILWDYDGTIVNSVPKNIDITKSILSRVAPHLAGDNLPRYLQSESAYHEANHAAKNWQELYVKYYGMTESEMLTAGALWAEHQLSNTTPVELFAEIDSTVRALSAVPHGICSQNSSKNIMNVLTQAQVNSYFNAVIGYDDIPNNHQKPAPESGVVCLKQIFNELENKSIVYIGDHEADVQFARNLQATMPSSAKVTSVAVAYSGAIPESWSTQPDFIIRSPQELLSLCNPHIDK</sequence>
<keyword evidence="5" id="KW-0378">Hydrolase</keyword>